<dbReference type="Gene3D" id="1.10.287.110">
    <property type="entry name" value="DnaJ domain"/>
    <property type="match status" value="1"/>
</dbReference>
<reference evidence="4 5" key="1">
    <citation type="submission" date="2018-11" db="EMBL/GenBank/DDBJ databases">
        <title>Novel Erysipelotrichaceae bacterium isolated from small intestine of a swine.</title>
        <authorList>
            <person name="Kim J.S."/>
            <person name="Choe H."/>
            <person name="Lee Y.R."/>
            <person name="Kim K.M."/>
            <person name="Park D.S."/>
        </authorList>
    </citation>
    <scope>NUCLEOTIDE SEQUENCE [LARGE SCALE GENOMIC DNA]</scope>
    <source>
        <strain evidence="4 5">SG0102</strain>
    </source>
</reference>
<dbReference type="GO" id="GO:0051087">
    <property type="term" value="F:protein-folding chaperone binding"/>
    <property type="evidence" value="ECO:0007669"/>
    <property type="project" value="TreeGrafter"/>
</dbReference>
<dbReference type="InParanoid" id="A0A3G9J6V4"/>
<dbReference type="Pfam" id="PF00226">
    <property type="entry name" value="DnaJ"/>
    <property type="match status" value="1"/>
</dbReference>
<evidence type="ECO:0000259" key="3">
    <source>
        <dbReference type="PROSITE" id="PS50076"/>
    </source>
</evidence>
<keyword evidence="5" id="KW-1185">Reference proteome</keyword>
<dbReference type="PROSITE" id="PS50076">
    <property type="entry name" value="DNAJ_2"/>
    <property type="match status" value="1"/>
</dbReference>
<dbReference type="PANTHER" id="PTHR44360">
    <property type="entry name" value="DNAJ HOMOLOG SUBFAMILY B MEMBER 9"/>
    <property type="match status" value="1"/>
</dbReference>
<sequence>MNPYDILGISPDATDDEVKKAYRSLSKKYHPDANIGNPHQAEYTEKFKQVQNAYRTIMDDRKRGFTGRTYTNNTQGAYNNTGYTNTQQTYGNAQQAYQDVIAYINANRFAEAKSVLEGIYQKDDVWFYYAAICENGLGNHIQAVEFAQTAYSMNPMNLQYMLLLQQLQGGSAAYNETSRGYGRDINPMSCCYAMCLVQMCCSPCFGAGYYRGC</sequence>
<dbReference type="EMBL" id="AP019309">
    <property type="protein sequence ID" value="BBH26760.1"/>
    <property type="molecule type" value="Genomic_DNA"/>
</dbReference>
<evidence type="ECO:0000313" key="5">
    <source>
        <dbReference type="Proteomes" id="UP000268059"/>
    </source>
</evidence>
<dbReference type="PANTHER" id="PTHR44360:SF1">
    <property type="entry name" value="DNAJ HOMOLOG SUBFAMILY B MEMBER 9"/>
    <property type="match status" value="1"/>
</dbReference>
<dbReference type="SUPFAM" id="SSF46565">
    <property type="entry name" value="Chaperone J-domain"/>
    <property type="match status" value="1"/>
</dbReference>
<dbReference type="AlphaFoldDB" id="A0A3G9J6V4"/>
<dbReference type="RefSeq" id="WP_125119587.1">
    <property type="nucleotide sequence ID" value="NZ_AP019309.1"/>
</dbReference>
<dbReference type="InterPro" id="IPR001623">
    <property type="entry name" value="DnaJ_domain"/>
</dbReference>
<dbReference type="CDD" id="cd06257">
    <property type="entry name" value="DnaJ"/>
    <property type="match status" value="1"/>
</dbReference>
<dbReference type="InterPro" id="IPR051948">
    <property type="entry name" value="Hsp70_co-chaperone_J-domain"/>
</dbReference>
<dbReference type="InterPro" id="IPR036869">
    <property type="entry name" value="J_dom_sf"/>
</dbReference>
<gene>
    <name evidence="4" type="ORF">SG0102_16940</name>
</gene>
<dbReference type="PRINTS" id="PR00625">
    <property type="entry name" value="JDOMAIN"/>
</dbReference>
<dbReference type="GO" id="GO:0051787">
    <property type="term" value="F:misfolded protein binding"/>
    <property type="evidence" value="ECO:0007669"/>
    <property type="project" value="TreeGrafter"/>
</dbReference>
<dbReference type="Proteomes" id="UP000268059">
    <property type="component" value="Chromosome"/>
</dbReference>
<evidence type="ECO:0000313" key="4">
    <source>
        <dbReference type="EMBL" id="BBH26760.1"/>
    </source>
</evidence>
<evidence type="ECO:0000256" key="1">
    <source>
        <dbReference type="ARBA" id="ARBA00022705"/>
    </source>
</evidence>
<dbReference type="GO" id="GO:0036503">
    <property type="term" value="P:ERAD pathway"/>
    <property type="evidence" value="ECO:0007669"/>
    <property type="project" value="TreeGrafter"/>
</dbReference>
<feature type="domain" description="J" evidence="3">
    <location>
        <begin position="2"/>
        <end position="82"/>
    </location>
</feature>
<keyword evidence="1" id="KW-0235">DNA replication</keyword>
<dbReference type="SUPFAM" id="SSF48452">
    <property type="entry name" value="TPR-like"/>
    <property type="match status" value="1"/>
</dbReference>
<dbReference type="KEGG" id="ebm:SG0102_16940"/>
<keyword evidence="2" id="KW-0143">Chaperone</keyword>
<protein>
    <recommendedName>
        <fullName evidence="3">J domain-containing protein</fullName>
    </recommendedName>
</protein>
<evidence type="ECO:0000256" key="2">
    <source>
        <dbReference type="ARBA" id="ARBA00023186"/>
    </source>
</evidence>
<accession>A0A3G9J6V4</accession>
<organism evidence="4 5">
    <name type="scientific">Intestinibaculum porci</name>
    <dbReference type="NCBI Taxonomy" id="2487118"/>
    <lineage>
        <taxon>Bacteria</taxon>
        <taxon>Bacillati</taxon>
        <taxon>Bacillota</taxon>
        <taxon>Erysipelotrichia</taxon>
        <taxon>Erysipelotrichales</taxon>
        <taxon>Erysipelotrichaceae</taxon>
        <taxon>Intestinibaculum</taxon>
    </lineage>
</organism>
<name>A0A3G9J6V4_9FIRM</name>
<dbReference type="GO" id="GO:0006260">
    <property type="term" value="P:DNA replication"/>
    <property type="evidence" value="ECO:0007669"/>
    <property type="project" value="UniProtKB-KW"/>
</dbReference>
<dbReference type="InterPro" id="IPR011990">
    <property type="entry name" value="TPR-like_helical_dom_sf"/>
</dbReference>
<dbReference type="SMART" id="SM00271">
    <property type="entry name" value="DnaJ"/>
    <property type="match status" value="1"/>
</dbReference>
<dbReference type="OrthoDB" id="9779889at2"/>
<proteinExistence type="predicted"/>